<dbReference type="PANTHER" id="PTHR12748">
    <property type="entry name" value="ORIGIN RECOGNITION COMPLEX SUBUNIT 3"/>
    <property type="match status" value="1"/>
</dbReference>
<dbReference type="GO" id="GO:0006270">
    <property type="term" value="P:DNA replication initiation"/>
    <property type="evidence" value="ECO:0007669"/>
    <property type="project" value="TreeGrafter"/>
</dbReference>
<comment type="similarity">
    <text evidence="2">Belongs to the ORC3 family.</text>
</comment>
<dbReference type="InterPro" id="IPR045667">
    <property type="entry name" value="ORC3_N"/>
</dbReference>
<feature type="domain" description="Origin recognition complex subunit 3 winged helix C-terminal" evidence="7">
    <location>
        <begin position="553"/>
        <end position="625"/>
    </location>
</feature>
<gene>
    <name evidence="8" type="ORF">BDY17DRAFT_161866</name>
</gene>
<evidence type="ECO:0000256" key="4">
    <source>
        <dbReference type="ARBA" id="ARBA00023125"/>
    </source>
</evidence>
<organism evidence="8 9">
    <name type="scientific">Neohortaea acidophila</name>
    <dbReference type="NCBI Taxonomy" id="245834"/>
    <lineage>
        <taxon>Eukaryota</taxon>
        <taxon>Fungi</taxon>
        <taxon>Dikarya</taxon>
        <taxon>Ascomycota</taxon>
        <taxon>Pezizomycotina</taxon>
        <taxon>Dothideomycetes</taxon>
        <taxon>Dothideomycetidae</taxon>
        <taxon>Mycosphaerellales</taxon>
        <taxon>Teratosphaeriaceae</taxon>
        <taxon>Neohortaea</taxon>
    </lineage>
</organism>
<dbReference type="AlphaFoldDB" id="A0A6A6PTK6"/>
<dbReference type="GO" id="GO:0003688">
    <property type="term" value="F:DNA replication origin binding"/>
    <property type="evidence" value="ECO:0007669"/>
    <property type="project" value="TreeGrafter"/>
</dbReference>
<evidence type="ECO:0000259" key="7">
    <source>
        <dbReference type="Pfam" id="PF18137"/>
    </source>
</evidence>
<dbReference type="CDD" id="cd20704">
    <property type="entry name" value="Orc3"/>
    <property type="match status" value="2"/>
</dbReference>
<dbReference type="Pfam" id="PF07034">
    <property type="entry name" value="ORC3_N"/>
    <property type="match status" value="1"/>
</dbReference>
<proteinExistence type="inferred from homology"/>
<dbReference type="GO" id="GO:0005664">
    <property type="term" value="C:nuclear origin of replication recognition complex"/>
    <property type="evidence" value="ECO:0007669"/>
    <property type="project" value="InterPro"/>
</dbReference>
<accession>A0A6A6PTK6</accession>
<dbReference type="GO" id="GO:0005656">
    <property type="term" value="C:nuclear pre-replicative complex"/>
    <property type="evidence" value="ECO:0007669"/>
    <property type="project" value="TreeGrafter"/>
</dbReference>
<dbReference type="GeneID" id="54470726"/>
<dbReference type="RefSeq" id="XP_033589127.1">
    <property type="nucleotide sequence ID" value="XM_033729724.1"/>
</dbReference>
<evidence type="ECO:0000313" key="9">
    <source>
        <dbReference type="Proteomes" id="UP000799767"/>
    </source>
</evidence>
<dbReference type="InterPro" id="IPR040855">
    <property type="entry name" value="ORC_WH_C"/>
</dbReference>
<dbReference type="InterPro" id="IPR020795">
    <property type="entry name" value="ORC3"/>
</dbReference>
<dbReference type="Pfam" id="PF18137">
    <property type="entry name" value="WHD_ORC"/>
    <property type="match status" value="1"/>
</dbReference>
<dbReference type="GO" id="GO:0031261">
    <property type="term" value="C:DNA replication preinitiation complex"/>
    <property type="evidence" value="ECO:0007669"/>
    <property type="project" value="TreeGrafter"/>
</dbReference>
<protein>
    <submittedName>
        <fullName evidence="8">Origin recognition complex subunit 3 N-terminus-domain-containing protein</fullName>
    </submittedName>
</protein>
<evidence type="ECO:0000313" key="8">
    <source>
        <dbReference type="EMBL" id="KAF2482557.1"/>
    </source>
</evidence>
<dbReference type="Proteomes" id="UP000799767">
    <property type="component" value="Unassembled WGS sequence"/>
</dbReference>
<dbReference type="EMBL" id="MU001636">
    <property type="protein sequence ID" value="KAF2482557.1"/>
    <property type="molecule type" value="Genomic_DNA"/>
</dbReference>
<dbReference type="PANTHER" id="PTHR12748:SF0">
    <property type="entry name" value="ORIGIN RECOGNITION COMPLEX SUBUNIT 3"/>
    <property type="match status" value="1"/>
</dbReference>
<reference evidence="8" key="1">
    <citation type="journal article" date="2020" name="Stud. Mycol.">
        <title>101 Dothideomycetes genomes: a test case for predicting lifestyles and emergence of pathogens.</title>
        <authorList>
            <person name="Haridas S."/>
            <person name="Albert R."/>
            <person name="Binder M."/>
            <person name="Bloem J."/>
            <person name="Labutti K."/>
            <person name="Salamov A."/>
            <person name="Andreopoulos B."/>
            <person name="Baker S."/>
            <person name="Barry K."/>
            <person name="Bills G."/>
            <person name="Bluhm B."/>
            <person name="Cannon C."/>
            <person name="Castanera R."/>
            <person name="Culley D."/>
            <person name="Daum C."/>
            <person name="Ezra D."/>
            <person name="Gonzalez J."/>
            <person name="Henrissat B."/>
            <person name="Kuo A."/>
            <person name="Liang C."/>
            <person name="Lipzen A."/>
            <person name="Lutzoni F."/>
            <person name="Magnuson J."/>
            <person name="Mondo S."/>
            <person name="Nolan M."/>
            <person name="Ohm R."/>
            <person name="Pangilinan J."/>
            <person name="Park H.-J."/>
            <person name="Ramirez L."/>
            <person name="Alfaro M."/>
            <person name="Sun H."/>
            <person name="Tritt A."/>
            <person name="Yoshinaga Y."/>
            <person name="Zwiers L.-H."/>
            <person name="Turgeon B."/>
            <person name="Goodwin S."/>
            <person name="Spatafora J."/>
            <person name="Crous P."/>
            <person name="Grigoriev I."/>
        </authorList>
    </citation>
    <scope>NUCLEOTIDE SEQUENCE</scope>
    <source>
        <strain evidence="8">CBS 113389</strain>
    </source>
</reference>
<dbReference type="OrthoDB" id="10265211at2759"/>
<evidence type="ECO:0000256" key="3">
    <source>
        <dbReference type="ARBA" id="ARBA00022705"/>
    </source>
</evidence>
<keyword evidence="3" id="KW-0235">DNA replication</keyword>
<keyword evidence="9" id="KW-1185">Reference proteome</keyword>
<evidence type="ECO:0000256" key="2">
    <source>
        <dbReference type="ARBA" id="ARBA00010977"/>
    </source>
</evidence>
<evidence type="ECO:0000256" key="5">
    <source>
        <dbReference type="ARBA" id="ARBA00023242"/>
    </source>
</evidence>
<name>A0A6A6PTK6_9PEZI</name>
<keyword evidence="4" id="KW-0238">DNA-binding</keyword>
<evidence type="ECO:0000259" key="6">
    <source>
        <dbReference type="Pfam" id="PF07034"/>
    </source>
</evidence>
<sequence>MEYETCYVFEPEQQRPAKRRKIDFQGLQASWPIRQVAYEKAWTAQLRGIDKKLAAINAKPIAEISAFLDDVLHSAQQGRVPTAIISTGPDAASQSSIFNALSSLEGSKSKRTLVQLSASTGTNLKALLKSIIQKATTRAEDHDEDDEGHMTTKGGSTLLNYDLEILADYVHDHGLRQVVLAFQDTEAFDSTLLSELIEVLSFWHDRIPFVFLFRIATSLESLQSRLSKDAVKCMQGRLFDVATSAEAVEHILEAITDSETLLWIGPGLLSTIVERQNDYIHNTDTLVDALQYALMSNYYANALSIFLDPYVQYKDVPSDHFEAVRHLDSFRTFCEQLLEKKQALRLKDLLEEDEILFGTVRSMVEQGRKALADLVVAVDVVRELQKHLPQQQRAPKSKLYIQALSHKLQDSSQVRSMLLSVRKAPSSTVMHIMDAILALKIPGDIHDRCAEVQKSLTELLGSSDTKQPLRSEDDVKNSTLRTTVVAQKVELSRQKSSLSKQDEAYTAILRRFTDLLEAYFRDTLIAPTDLVFHEIFLYDLKSPHREAFTPRPRHAVERALAAPHDYLDCDCCKPEVGEGDESTLAACQPATAVLYQLYLESGSLINASDLWQAFRAVLGEEQDEGQKQALFQRSLAELDYLGMVKSTRKRVDHVAKVAWKGL</sequence>
<evidence type="ECO:0000256" key="1">
    <source>
        <dbReference type="ARBA" id="ARBA00004123"/>
    </source>
</evidence>
<keyword evidence="5" id="KW-0539">Nucleus</keyword>
<feature type="domain" description="Origin recognition complex subunit 3 N-terminal" evidence="6">
    <location>
        <begin position="5"/>
        <end position="306"/>
    </location>
</feature>
<comment type="subcellular location">
    <subcellularLocation>
        <location evidence="1">Nucleus</location>
    </subcellularLocation>
</comment>